<reference evidence="1 2" key="2">
    <citation type="journal article" date="2022" name="Mol. Ecol. Resour.">
        <title>The genomes of chicory, endive, great burdock and yacon provide insights into Asteraceae paleo-polyploidization history and plant inulin production.</title>
        <authorList>
            <person name="Fan W."/>
            <person name="Wang S."/>
            <person name="Wang H."/>
            <person name="Wang A."/>
            <person name="Jiang F."/>
            <person name="Liu H."/>
            <person name="Zhao H."/>
            <person name="Xu D."/>
            <person name="Zhang Y."/>
        </authorList>
    </citation>
    <scope>NUCLEOTIDE SEQUENCE [LARGE SCALE GENOMIC DNA]</scope>
    <source>
        <strain evidence="2">cv. Yunnan</strain>
        <tissue evidence="1">Leaves</tissue>
    </source>
</reference>
<gene>
    <name evidence="1" type="ORF">L1987_81241</name>
</gene>
<organism evidence="1 2">
    <name type="scientific">Smallanthus sonchifolius</name>
    <dbReference type="NCBI Taxonomy" id="185202"/>
    <lineage>
        <taxon>Eukaryota</taxon>
        <taxon>Viridiplantae</taxon>
        <taxon>Streptophyta</taxon>
        <taxon>Embryophyta</taxon>
        <taxon>Tracheophyta</taxon>
        <taxon>Spermatophyta</taxon>
        <taxon>Magnoliopsida</taxon>
        <taxon>eudicotyledons</taxon>
        <taxon>Gunneridae</taxon>
        <taxon>Pentapetalae</taxon>
        <taxon>asterids</taxon>
        <taxon>campanulids</taxon>
        <taxon>Asterales</taxon>
        <taxon>Asteraceae</taxon>
        <taxon>Asteroideae</taxon>
        <taxon>Heliantheae alliance</taxon>
        <taxon>Millerieae</taxon>
        <taxon>Smallanthus</taxon>
    </lineage>
</organism>
<keyword evidence="2" id="KW-1185">Reference proteome</keyword>
<evidence type="ECO:0000313" key="2">
    <source>
        <dbReference type="Proteomes" id="UP001056120"/>
    </source>
</evidence>
<protein>
    <submittedName>
        <fullName evidence="1">Uncharacterized protein</fullName>
    </submittedName>
</protein>
<sequence>MILIAVCHGSWSISRAKTKSRLGFTQQIRIESKMGEDGTNYRMLTESSRASAARVACWCDGVRITDDRKVNWRMYNVFGGVKLFSYKRIIFQFWRPLADRGRLVLECSRTPFAVPFYNRPLHDIYRSRCMKYQYSIDGVDEGDNPPWIISGGPVVAAFLNHFPEVVLDLRVHQGSPLVDCGLECELTCCVMIPVFDGASSECVGVVECSMKHPGHLLSIFNELTRQLEIKGLKIYHAQGSWPYKAIQGDLESVKVEIEKGLKMACESHDLILGQAWISYQCENDNHARMFLVKLSGYSVDNPLLSSVKAFYNKFDVIPLKTGEGLVWKTLQTHQPHVCRNIYKMSDNRGVSALLSANTKCTSLVICLRSTHTRELDYAFEFFWPCSRNHLILLESLLLTLRKYLPSFKLASGEQLGDELHVVDVENSSSGGPVKFLQGSESTEAPKALNETRTSVGVKRKSIVGQSDLNRYPLTNINNLEDDDDDDDDLAIVAAYRNEVLLFYLPSSSTFENVMEKLNKEFELDPARTYKVEYKVSPDQWSSLVCLGSCRRRDDKGRITLRVQPYGKDAGWRWKSNS</sequence>
<dbReference type="EMBL" id="CM042044">
    <property type="protein sequence ID" value="KAI3687544.1"/>
    <property type="molecule type" value="Genomic_DNA"/>
</dbReference>
<evidence type="ECO:0000313" key="1">
    <source>
        <dbReference type="EMBL" id="KAI3687544.1"/>
    </source>
</evidence>
<dbReference type="Proteomes" id="UP001056120">
    <property type="component" value="Linkage Group LG27"/>
</dbReference>
<proteinExistence type="predicted"/>
<comment type="caution">
    <text evidence="1">The sequence shown here is derived from an EMBL/GenBank/DDBJ whole genome shotgun (WGS) entry which is preliminary data.</text>
</comment>
<name>A0ACB8YQC1_9ASTR</name>
<accession>A0ACB8YQC1</accession>
<reference evidence="2" key="1">
    <citation type="journal article" date="2022" name="Mol. Ecol. Resour.">
        <title>The genomes of chicory, endive, great burdock and yacon provide insights into Asteraceae palaeo-polyploidization history and plant inulin production.</title>
        <authorList>
            <person name="Fan W."/>
            <person name="Wang S."/>
            <person name="Wang H."/>
            <person name="Wang A."/>
            <person name="Jiang F."/>
            <person name="Liu H."/>
            <person name="Zhao H."/>
            <person name="Xu D."/>
            <person name="Zhang Y."/>
        </authorList>
    </citation>
    <scope>NUCLEOTIDE SEQUENCE [LARGE SCALE GENOMIC DNA]</scope>
    <source>
        <strain evidence="2">cv. Yunnan</strain>
    </source>
</reference>